<reference evidence="2" key="1">
    <citation type="submission" date="2018-02" db="EMBL/GenBank/DDBJ databases">
        <title>Rhizophora mucronata_Transcriptome.</title>
        <authorList>
            <person name="Meera S.P."/>
            <person name="Sreeshan A."/>
            <person name="Augustine A."/>
        </authorList>
    </citation>
    <scope>NUCLEOTIDE SEQUENCE</scope>
    <source>
        <tissue evidence="2">Leaf</tissue>
    </source>
</reference>
<name>A0A2P2QVH5_RHIMU</name>
<accession>A0A2P2QVH5</accession>
<dbReference type="AlphaFoldDB" id="A0A2P2QVH5"/>
<protein>
    <submittedName>
        <fullName evidence="2">Uncharacterized protein</fullName>
    </submittedName>
</protein>
<feature type="compositionally biased region" description="Polar residues" evidence="1">
    <location>
        <begin position="1"/>
        <end position="17"/>
    </location>
</feature>
<sequence length="25" mass="2815">MIDVNSEANNKRANNAPLNDLPKEF</sequence>
<evidence type="ECO:0000313" key="2">
    <source>
        <dbReference type="EMBL" id="MBX71022.1"/>
    </source>
</evidence>
<feature type="region of interest" description="Disordered" evidence="1">
    <location>
        <begin position="1"/>
        <end position="25"/>
    </location>
</feature>
<organism evidence="2">
    <name type="scientific">Rhizophora mucronata</name>
    <name type="common">Asiatic mangrove</name>
    <dbReference type="NCBI Taxonomy" id="61149"/>
    <lineage>
        <taxon>Eukaryota</taxon>
        <taxon>Viridiplantae</taxon>
        <taxon>Streptophyta</taxon>
        <taxon>Embryophyta</taxon>
        <taxon>Tracheophyta</taxon>
        <taxon>Spermatophyta</taxon>
        <taxon>Magnoliopsida</taxon>
        <taxon>eudicotyledons</taxon>
        <taxon>Gunneridae</taxon>
        <taxon>Pentapetalae</taxon>
        <taxon>rosids</taxon>
        <taxon>fabids</taxon>
        <taxon>Malpighiales</taxon>
        <taxon>Rhizophoraceae</taxon>
        <taxon>Rhizophora</taxon>
    </lineage>
</organism>
<proteinExistence type="predicted"/>
<evidence type="ECO:0000256" key="1">
    <source>
        <dbReference type="SAM" id="MobiDB-lite"/>
    </source>
</evidence>
<dbReference type="EMBL" id="GGEC01090538">
    <property type="protein sequence ID" value="MBX71022.1"/>
    <property type="molecule type" value="Transcribed_RNA"/>
</dbReference>